<dbReference type="InterPro" id="IPR050833">
    <property type="entry name" value="Poly_Biosynth_Transport"/>
</dbReference>
<dbReference type="STRING" id="1305731.GCA_000934705_00602"/>
<dbReference type="GO" id="GO:0005886">
    <property type="term" value="C:plasma membrane"/>
    <property type="evidence" value="ECO:0007669"/>
    <property type="project" value="UniProtKB-SubCell"/>
</dbReference>
<feature type="transmembrane region" description="Helical" evidence="6">
    <location>
        <begin position="344"/>
        <end position="365"/>
    </location>
</feature>
<feature type="transmembrane region" description="Helical" evidence="6">
    <location>
        <begin position="272"/>
        <end position="299"/>
    </location>
</feature>
<protein>
    <submittedName>
        <fullName evidence="7">Membrane protein involved in the export of O-antigen and teichoic acid</fullName>
    </submittedName>
</protein>
<evidence type="ECO:0000313" key="7">
    <source>
        <dbReference type="EMBL" id="KPQ29089.1"/>
    </source>
</evidence>
<dbReference type="Pfam" id="PF13440">
    <property type="entry name" value="Polysacc_synt_3"/>
    <property type="match status" value="1"/>
</dbReference>
<reference evidence="7 8" key="1">
    <citation type="submission" date="2015-09" db="EMBL/GenBank/DDBJ databases">
        <title>Identification and resolution of microdiversity through metagenomic sequencing of parallel consortia.</title>
        <authorList>
            <person name="Nelson W.C."/>
            <person name="Romine M.F."/>
            <person name="Lindemann S.R."/>
        </authorList>
    </citation>
    <scope>NUCLEOTIDE SEQUENCE [LARGE SCALE GENOMIC DNA]</scope>
    <source>
        <strain evidence="7">HL-55</strain>
    </source>
</reference>
<comment type="subcellular location">
    <subcellularLocation>
        <location evidence="1">Cell membrane</location>
        <topology evidence="1">Multi-pass membrane protein</topology>
    </subcellularLocation>
</comment>
<comment type="caution">
    <text evidence="7">The sequence shown here is derived from an EMBL/GenBank/DDBJ whole genome shotgun (WGS) entry which is preliminary data.</text>
</comment>
<feature type="transmembrane region" description="Helical" evidence="6">
    <location>
        <begin position="91"/>
        <end position="108"/>
    </location>
</feature>
<evidence type="ECO:0000256" key="2">
    <source>
        <dbReference type="ARBA" id="ARBA00022475"/>
    </source>
</evidence>
<gene>
    <name evidence="7" type="ORF">HLUCCX14_07385</name>
</gene>
<accession>A0A0P7YF39</accession>
<organism evidence="7 8">
    <name type="scientific">Marinobacter excellens HL-55</name>
    <dbReference type="NCBI Taxonomy" id="1305731"/>
    <lineage>
        <taxon>Bacteria</taxon>
        <taxon>Pseudomonadati</taxon>
        <taxon>Pseudomonadota</taxon>
        <taxon>Gammaproteobacteria</taxon>
        <taxon>Pseudomonadales</taxon>
        <taxon>Marinobacteraceae</taxon>
        <taxon>Marinobacter</taxon>
    </lineage>
</organism>
<keyword evidence="2" id="KW-1003">Cell membrane</keyword>
<keyword evidence="3 6" id="KW-0812">Transmembrane</keyword>
<feature type="transmembrane region" description="Helical" evidence="6">
    <location>
        <begin position="145"/>
        <end position="166"/>
    </location>
</feature>
<feature type="transmembrane region" description="Helical" evidence="6">
    <location>
        <begin position="52"/>
        <end position="76"/>
    </location>
</feature>
<feature type="transmembrane region" description="Helical" evidence="6">
    <location>
        <begin position="371"/>
        <end position="392"/>
    </location>
</feature>
<evidence type="ECO:0000256" key="1">
    <source>
        <dbReference type="ARBA" id="ARBA00004651"/>
    </source>
</evidence>
<evidence type="ECO:0000256" key="5">
    <source>
        <dbReference type="ARBA" id="ARBA00023136"/>
    </source>
</evidence>
<sequence>MAFAPLITRLYGPEAFGLLGTFLAVLAIVLPVAALTYPIAIVLPKNDQEAHALARLCAVLASGLSLLVLLLLFVFGDKLLYSVGLEPLSEFMWFIPLAMFFAAGQQILEQLLIRRKAFKSIARVAVAQSLTLNAAKTGFGLWHPAGATLIVLATAGHALHACFLWLGVRRNVGVERLGGPAGGADRANIWQLAGRYRDFPMFRAPQVMINALSQGLPVLMLASFSGPAAAGFYSLGKTVLGAPVLLISKSVGDVFYPKIAEAAQRQESVWPLLWKATLALGGVGFAPFALVVAFGPWLFGVVFGSEWVTAGEYARWLALWLYFGFLNRPSVVAIQTLGMQGFFLVYEIVSVGLRVTALFLGFWVYESDLLAVVFFSLTGVFLNCLLIGLTMYKSIRLAK</sequence>
<name>A0A0P7YF39_9GAMM</name>
<keyword evidence="5 6" id="KW-0472">Membrane</keyword>
<dbReference type="Proteomes" id="UP000050416">
    <property type="component" value="Unassembled WGS sequence"/>
</dbReference>
<dbReference type="PATRIC" id="fig|1305731.5.peg.292"/>
<evidence type="ECO:0000256" key="6">
    <source>
        <dbReference type="SAM" id="Phobius"/>
    </source>
</evidence>
<dbReference type="EMBL" id="LJZQ01000008">
    <property type="protein sequence ID" value="KPQ29089.1"/>
    <property type="molecule type" value="Genomic_DNA"/>
</dbReference>
<dbReference type="AlphaFoldDB" id="A0A0P7YF39"/>
<evidence type="ECO:0000256" key="4">
    <source>
        <dbReference type="ARBA" id="ARBA00022989"/>
    </source>
</evidence>
<proteinExistence type="predicted"/>
<feature type="transmembrane region" description="Helical" evidence="6">
    <location>
        <begin position="15"/>
        <end position="40"/>
    </location>
</feature>
<dbReference type="PANTHER" id="PTHR30250:SF28">
    <property type="entry name" value="POLYSACCHARIDE BIOSYNTHESIS PROTEIN"/>
    <property type="match status" value="1"/>
</dbReference>
<keyword evidence="4 6" id="KW-1133">Transmembrane helix</keyword>
<feature type="transmembrane region" description="Helical" evidence="6">
    <location>
        <begin position="120"/>
        <end position="139"/>
    </location>
</feature>
<evidence type="ECO:0000313" key="8">
    <source>
        <dbReference type="Proteomes" id="UP000050416"/>
    </source>
</evidence>
<feature type="transmembrane region" description="Helical" evidence="6">
    <location>
        <begin position="319"/>
        <end position="337"/>
    </location>
</feature>
<dbReference type="PANTHER" id="PTHR30250">
    <property type="entry name" value="PST FAMILY PREDICTED COLANIC ACID TRANSPORTER"/>
    <property type="match status" value="1"/>
</dbReference>
<evidence type="ECO:0000256" key="3">
    <source>
        <dbReference type="ARBA" id="ARBA00022692"/>
    </source>
</evidence>